<dbReference type="VEuPathDB" id="PlasmoDB:PocGH01_11045400"/>
<sequence>MCAIAAYNIYVIHNTFVTYETVNKMKGDSNCGSDCNSNYDGNYNILHNNNFELFIKKICKELKKRDKNKNGLITHRTFVEVMDIFQIEYGGPIIDYLMKYCVVTEDGFVNYKNLLLIHDPLKTVRNNSECVEQSMNPEFIYIQDKYEDIDKYVQEKNEIIRKLYSQWDKCLLKDEEFKAKLIKRNIDITPEFERALYLYGPSRSLSFATVMKTLYINNSRNRKSRNNFVNKIKDEKWRKLNIDENTQQCFQEVHRNPIAWEEPNIINADDVIQNVEIISNYLMGKEDFTMNKEIVSKDFFNSTVKNLIKNYITNKISDNEFYTCLTKLNISVTPELNNLIKYHEMDSNGKFKDFATTINRCIPINISHSLQTDMKAETAQKKGKNTNLNVTFSKFHGNNLSPHVINNNASSNNHINNY</sequence>
<dbReference type="AlphaFoldDB" id="A0A1C3KUF4"/>
<name>A0A1C3KUF4_PLAOA</name>
<evidence type="ECO:0008006" key="3">
    <source>
        <dbReference type="Google" id="ProtNLM"/>
    </source>
</evidence>
<dbReference type="Proteomes" id="UP000243200">
    <property type="component" value="Chromosome 11"/>
</dbReference>
<dbReference type="OrthoDB" id="390748at2759"/>
<protein>
    <recommendedName>
        <fullName evidence="3">EF-hand domain-containing protein</fullName>
    </recommendedName>
</protein>
<proteinExistence type="predicted"/>
<reference evidence="1 2" key="1">
    <citation type="submission" date="2016-06" db="EMBL/GenBank/DDBJ databases">
        <authorList>
            <consortium name="Pathogen Informatics"/>
        </authorList>
    </citation>
    <scope>NUCLEOTIDE SEQUENCE [LARGE SCALE GENOMIC DNA]</scope>
    <source>
        <strain evidence="1">PowCR01</strain>
    </source>
</reference>
<dbReference type="SUPFAM" id="SSF47473">
    <property type="entry name" value="EF-hand"/>
    <property type="match status" value="1"/>
</dbReference>
<dbReference type="InterPro" id="IPR011992">
    <property type="entry name" value="EF-hand-dom_pair"/>
</dbReference>
<evidence type="ECO:0000313" key="2">
    <source>
        <dbReference type="Proteomes" id="UP000243200"/>
    </source>
</evidence>
<dbReference type="EMBL" id="LT594515">
    <property type="protein sequence ID" value="SBT77804.1"/>
    <property type="molecule type" value="Genomic_DNA"/>
</dbReference>
<dbReference type="VEuPathDB" id="PlasmoDB:POWCR01_110039600"/>
<gene>
    <name evidence="1" type="primary">PowCR01_110039600</name>
    <name evidence="1" type="ORF">POWCR01_110039600</name>
</gene>
<accession>A0A1C3KUF4</accession>
<organism evidence="1 2">
    <name type="scientific">Plasmodium ovale</name>
    <name type="common">malaria parasite P. ovale</name>
    <dbReference type="NCBI Taxonomy" id="36330"/>
    <lineage>
        <taxon>Eukaryota</taxon>
        <taxon>Sar</taxon>
        <taxon>Alveolata</taxon>
        <taxon>Apicomplexa</taxon>
        <taxon>Aconoidasida</taxon>
        <taxon>Haemosporida</taxon>
        <taxon>Plasmodiidae</taxon>
        <taxon>Plasmodium</taxon>
        <taxon>Plasmodium (Plasmodium)</taxon>
    </lineage>
</organism>
<evidence type="ECO:0000313" key="1">
    <source>
        <dbReference type="EMBL" id="SBT77804.1"/>
    </source>
</evidence>